<dbReference type="Proteomes" id="UP000298663">
    <property type="component" value="Unassembled WGS sequence"/>
</dbReference>
<feature type="compositionally biased region" description="Basic and acidic residues" evidence="1">
    <location>
        <begin position="161"/>
        <end position="175"/>
    </location>
</feature>
<keyword evidence="2" id="KW-0732">Signal</keyword>
<dbReference type="EMBL" id="AZBU02000003">
    <property type="protein sequence ID" value="TKR88960.1"/>
    <property type="molecule type" value="Genomic_DNA"/>
</dbReference>
<keyword evidence="4" id="KW-1185">Reference proteome</keyword>
<evidence type="ECO:0000313" key="3">
    <source>
        <dbReference type="EMBL" id="TKR88960.1"/>
    </source>
</evidence>
<reference evidence="3 4" key="2">
    <citation type="journal article" date="2019" name="G3 (Bethesda)">
        <title>Hybrid Assembly of the Genome of the Entomopathogenic Nematode Steinernema carpocapsae Identifies the X-Chromosome.</title>
        <authorList>
            <person name="Serra L."/>
            <person name="Macchietto M."/>
            <person name="Macias-Munoz A."/>
            <person name="McGill C.J."/>
            <person name="Rodriguez I.M."/>
            <person name="Rodriguez B."/>
            <person name="Murad R."/>
            <person name="Mortazavi A."/>
        </authorList>
    </citation>
    <scope>NUCLEOTIDE SEQUENCE [LARGE SCALE GENOMIC DNA]</scope>
    <source>
        <strain evidence="3 4">ALL</strain>
    </source>
</reference>
<reference evidence="3 4" key="1">
    <citation type="journal article" date="2015" name="Genome Biol.">
        <title>Comparative genomics of Steinernema reveals deeply conserved gene regulatory networks.</title>
        <authorList>
            <person name="Dillman A.R."/>
            <person name="Macchietto M."/>
            <person name="Porter C.F."/>
            <person name="Rogers A."/>
            <person name="Williams B."/>
            <person name="Antoshechkin I."/>
            <person name="Lee M.M."/>
            <person name="Goodwin Z."/>
            <person name="Lu X."/>
            <person name="Lewis E.E."/>
            <person name="Goodrich-Blair H."/>
            <person name="Stock S.P."/>
            <person name="Adams B.J."/>
            <person name="Sternberg P.W."/>
            <person name="Mortazavi A."/>
        </authorList>
    </citation>
    <scope>NUCLEOTIDE SEQUENCE [LARGE SCALE GENOMIC DNA]</scope>
    <source>
        <strain evidence="3 4">ALL</strain>
    </source>
</reference>
<comment type="caution">
    <text evidence="3">The sequence shown here is derived from an EMBL/GenBank/DDBJ whole genome shotgun (WGS) entry which is preliminary data.</text>
</comment>
<protein>
    <submittedName>
        <fullName evidence="3">Uncharacterized protein</fullName>
    </submittedName>
</protein>
<proteinExistence type="predicted"/>
<name>A0A4U5NZR0_STECR</name>
<dbReference type="AlphaFoldDB" id="A0A4U5NZR0"/>
<evidence type="ECO:0000313" key="4">
    <source>
        <dbReference type="Proteomes" id="UP000298663"/>
    </source>
</evidence>
<organism evidence="3 4">
    <name type="scientific">Steinernema carpocapsae</name>
    <name type="common">Entomopathogenic nematode</name>
    <dbReference type="NCBI Taxonomy" id="34508"/>
    <lineage>
        <taxon>Eukaryota</taxon>
        <taxon>Metazoa</taxon>
        <taxon>Ecdysozoa</taxon>
        <taxon>Nematoda</taxon>
        <taxon>Chromadorea</taxon>
        <taxon>Rhabditida</taxon>
        <taxon>Tylenchina</taxon>
        <taxon>Panagrolaimomorpha</taxon>
        <taxon>Strongyloidoidea</taxon>
        <taxon>Steinernematidae</taxon>
        <taxon>Steinernema</taxon>
    </lineage>
</organism>
<feature type="compositionally biased region" description="Basic and acidic residues" evidence="1">
    <location>
        <begin position="85"/>
        <end position="99"/>
    </location>
</feature>
<evidence type="ECO:0000256" key="1">
    <source>
        <dbReference type="SAM" id="MobiDB-lite"/>
    </source>
</evidence>
<feature type="compositionally biased region" description="Basic and acidic residues" evidence="1">
    <location>
        <begin position="115"/>
        <end position="139"/>
    </location>
</feature>
<feature type="region of interest" description="Disordered" evidence="1">
    <location>
        <begin position="63"/>
        <end position="189"/>
    </location>
</feature>
<evidence type="ECO:0000256" key="2">
    <source>
        <dbReference type="SAM" id="SignalP"/>
    </source>
</evidence>
<feature type="signal peptide" evidence="2">
    <location>
        <begin position="1"/>
        <end position="16"/>
    </location>
</feature>
<sequence>MQPLWLLLFCCSVSLGQRLAQKWLDPRRGPEELTRYGAEFRYGPYGTLDTRDPSEKLLRHRGFTPNDQDRYGNLLSDQQGPSEQGHWKRREERIPRDPLEGYGGEMHHGPYGTLDTRDSSEELLRHRGFTRNDQDRYEDLSSDQRGPLKQGPSEQVPSEQGHWKRPEERIPKDPLEGYGGPPFGRSRTV</sequence>
<gene>
    <name evidence="3" type="ORF">L596_013127</name>
</gene>
<accession>A0A4U5NZR0</accession>
<feature type="chain" id="PRO_5020950974" evidence="2">
    <location>
        <begin position="17"/>
        <end position="189"/>
    </location>
</feature>